<proteinExistence type="predicted"/>
<dbReference type="Proteomes" id="UP001157502">
    <property type="component" value="Chromosome 2"/>
</dbReference>
<gene>
    <name evidence="1" type="ORF">DPEC_G00024960</name>
</gene>
<evidence type="ECO:0000313" key="2">
    <source>
        <dbReference type="Proteomes" id="UP001157502"/>
    </source>
</evidence>
<sequence>MEDLKNIQDTILKTIHTRFDLLDEKFTSLQSSHNSLATAINELRKENAFLRAKTNDLEGRSRRNNIKFVGIPEGEEKGNPTEFLSALIPKLLGETHFSKPVIVDRAHRSLQPKPAEGASGPPARPRTIIARVHHYQEKETIIRLARQQSLSYGAH</sequence>
<organism evidence="1 2">
    <name type="scientific">Dallia pectoralis</name>
    <name type="common">Alaska blackfish</name>
    <dbReference type="NCBI Taxonomy" id="75939"/>
    <lineage>
        <taxon>Eukaryota</taxon>
        <taxon>Metazoa</taxon>
        <taxon>Chordata</taxon>
        <taxon>Craniata</taxon>
        <taxon>Vertebrata</taxon>
        <taxon>Euteleostomi</taxon>
        <taxon>Actinopterygii</taxon>
        <taxon>Neopterygii</taxon>
        <taxon>Teleostei</taxon>
        <taxon>Protacanthopterygii</taxon>
        <taxon>Esociformes</taxon>
        <taxon>Umbridae</taxon>
        <taxon>Dallia</taxon>
    </lineage>
</organism>
<evidence type="ECO:0000313" key="1">
    <source>
        <dbReference type="EMBL" id="KAJ8015326.1"/>
    </source>
</evidence>
<comment type="caution">
    <text evidence="1">The sequence shown here is derived from an EMBL/GenBank/DDBJ whole genome shotgun (WGS) entry which is preliminary data.</text>
</comment>
<accession>A0ACC2HH62</accession>
<name>A0ACC2HH62_DALPE</name>
<reference evidence="1" key="1">
    <citation type="submission" date="2021-05" db="EMBL/GenBank/DDBJ databases">
        <authorList>
            <person name="Pan Q."/>
            <person name="Jouanno E."/>
            <person name="Zahm M."/>
            <person name="Klopp C."/>
            <person name="Cabau C."/>
            <person name="Louis A."/>
            <person name="Berthelot C."/>
            <person name="Parey E."/>
            <person name="Roest Crollius H."/>
            <person name="Montfort J."/>
            <person name="Robinson-Rechavi M."/>
            <person name="Bouchez O."/>
            <person name="Lampietro C."/>
            <person name="Lopez Roques C."/>
            <person name="Donnadieu C."/>
            <person name="Postlethwait J."/>
            <person name="Bobe J."/>
            <person name="Dillon D."/>
            <person name="Chandos A."/>
            <person name="von Hippel F."/>
            <person name="Guiguen Y."/>
        </authorList>
    </citation>
    <scope>NUCLEOTIDE SEQUENCE</scope>
    <source>
        <strain evidence="1">YG-Jan2019</strain>
    </source>
</reference>
<dbReference type="EMBL" id="CM055729">
    <property type="protein sequence ID" value="KAJ8015326.1"/>
    <property type="molecule type" value="Genomic_DNA"/>
</dbReference>
<keyword evidence="2" id="KW-1185">Reference proteome</keyword>
<protein>
    <submittedName>
        <fullName evidence="1">Uncharacterized protein</fullName>
    </submittedName>
</protein>